<dbReference type="EMBL" id="OY731405">
    <property type="protein sequence ID" value="CAJ1971407.1"/>
    <property type="molecule type" value="Genomic_DNA"/>
</dbReference>
<evidence type="ECO:0000313" key="7">
    <source>
        <dbReference type="Proteomes" id="UP001189624"/>
    </source>
</evidence>
<dbReference type="GO" id="GO:0046872">
    <property type="term" value="F:metal ion binding"/>
    <property type="evidence" value="ECO:0007669"/>
    <property type="project" value="UniProtKB-KW"/>
</dbReference>
<name>A0AA86VK66_9FABA</name>
<organism evidence="6 7">
    <name type="scientific">Sphenostylis stenocarpa</name>
    <dbReference type="NCBI Taxonomy" id="92480"/>
    <lineage>
        <taxon>Eukaryota</taxon>
        <taxon>Viridiplantae</taxon>
        <taxon>Streptophyta</taxon>
        <taxon>Embryophyta</taxon>
        <taxon>Tracheophyta</taxon>
        <taxon>Spermatophyta</taxon>
        <taxon>Magnoliopsida</taxon>
        <taxon>eudicotyledons</taxon>
        <taxon>Gunneridae</taxon>
        <taxon>Pentapetalae</taxon>
        <taxon>rosids</taxon>
        <taxon>fabids</taxon>
        <taxon>Fabales</taxon>
        <taxon>Fabaceae</taxon>
        <taxon>Papilionoideae</taxon>
        <taxon>50 kb inversion clade</taxon>
        <taxon>NPAAA clade</taxon>
        <taxon>indigoferoid/millettioid clade</taxon>
        <taxon>Phaseoleae</taxon>
        <taxon>Sphenostylis</taxon>
    </lineage>
</organism>
<keyword evidence="3" id="KW-0479">Metal-binding</keyword>
<evidence type="ECO:0000313" key="6">
    <source>
        <dbReference type="EMBL" id="CAJ1971407.1"/>
    </source>
</evidence>
<sequence length="272" mass="29639">MVGTLLLNASFRVFPRLSCQARSPLPVKPTPLRIPTPQPHWASLQAEVEAHLRQTIPIKEPLEVFRPMHQLVFAAPHTTVPTLCLAACELVGGHRSEAMAAAAALLLSLANAHAHEHLDDSEGANIALLTGDGVVSFGFELLARGEGAGRERAERVVRVIVEISRAVGSGGLIDSQHMAKKLRAEGMKRVVEKRDGGLHACGAACGAVLGGGSEEEIEKLRRFGFHVGMMRGMAQRGFDKLDVEEQRNLALKELHFFKDTHLHLISTFLNFY</sequence>
<comment type="similarity">
    <text evidence="2 5">Belongs to the FPP/GGPP synthase family.</text>
</comment>
<proteinExistence type="inferred from homology"/>
<dbReference type="GO" id="GO:0004659">
    <property type="term" value="F:prenyltransferase activity"/>
    <property type="evidence" value="ECO:0007669"/>
    <property type="project" value="InterPro"/>
</dbReference>
<protein>
    <submittedName>
        <fullName evidence="6">Uncharacterized protein</fullName>
    </submittedName>
</protein>
<dbReference type="Proteomes" id="UP001189624">
    <property type="component" value="Chromosome 8"/>
</dbReference>
<keyword evidence="7" id="KW-1185">Reference proteome</keyword>
<dbReference type="AlphaFoldDB" id="A0AA86VK66"/>
<dbReference type="GO" id="GO:0008299">
    <property type="term" value="P:isoprenoid biosynthetic process"/>
    <property type="evidence" value="ECO:0007669"/>
    <property type="project" value="InterPro"/>
</dbReference>
<accession>A0AA86VK66</accession>
<dbReference type="InterPro" id="IPR000092">
    <property type="entry name" value="Polyprenyl_synt"/>
</dbReference>
<gene>
    <name evidence="6" type="ORF">AYBTSS11_LOCUS23408</name>
</gene>
<dbReference type="PANTHER" id="PTHR43281:SF6">
    <property type="entry name" value="HETERODIMERIC GERANYLGERANYL PYROPHOSPHATE SYNTHASE SMALL SUBUNIT, CHLOROPLASTIC-LIKE"/>
    <property type="match status" value="1"/>
</dbReference>
<evidence type="ECO:0000256" key="2">
    <source>
        <dbReference type="ARBA" id="ARBA00006706"/>
    </source>
</evidence>
<dbReference type="Gramene" id="rna-AYBTSS11_LOCUS23408">
    <property type="protein sequence ID" value="CAJ1971407.1"/>
    <property type="gene ID" value="gene-AYBTSS11_LOCUS23408"/>
</dbReference>
<dbReference type="SUPFAM" id="SSF48576">
    <property type="entry name" value="Terpenoid synthases"/>
    <property type="match status" value="1"/>
</dbReference>
<evidence type="ECO:0000256" key="3">
    <source>
        <dbReference type="ARBA" id="ARBA00022723"/>
    </source>
</evidence>
<evidence type="ECO:0000256" key="1">
    <source>
        <dbReference type="ARBA" id="ARBA00001946"/>
    </source>
</evidence>
<dbReference type="Pfam" id="PF00348">
    <property type="entry name" value="polyprenyl_synt"/>
    <property type="match status" value="1"/>
</dbReference>
<keyword evidence="5" id="KW-0808">Transferase</keyword>
<dbReference type="Gene3D" id="1.10.600.10">
    <property type="entry name" value="Farnesyl Diphosphate Synthase"/>
    <property type="match status" value="1"/>
</dbReference>
<comment type="cofactor">
    <cofactor evidence="1">
        <name>Mg(2+)</name>
        <dbReference type="ChEBI" id="CHEBI:18420"/>
    </cofactor>
</comment>
<evidence type="ECO:0000256" key="4">
    <source>
        <dbReference type="ARBA" id="ARBA00022842"/>
    </source>
</evidence>
<evidence type="ECO:0000256" key="5">
    <source>
        <dbReference type="RuleBase" id="RU004466"/>
    </source>
</evidence>
<reference evidence="6" key="1">
    <citation type="submission" date="2023-10" db="EMBL/GenBank/DDBJ databases">
        <authorList>
            <person name="Domelevo Entfellner J.-B."/>
        </authorList>
    </citation>
    <scope>NUCLEOTIDE SEQUENCE</scope>
</reference>
<keyword evidence="4" id="KW-0460">Magnesium</keyword>
<dbReference type="PANTHER" id="PTHR43281">
    <property type="entry name" value="FARNESYL DIPHOSPHATE SYNTHASE"/>
    <property type="match status" value="1"/>
</dbReference>
<dbReference type="InterPro" id="IPR008949">
    <property type="entry name" value="Isoprenoid_synthase_dom_sf"/>
</dbReference>